<proteinExistence type="predicted"/>
<dbReference type="Proteomes" id="UP000428333">
    <property type="component" value="Linkage Group LG12"/>
</dbReference>
<protein>
    <recommendedName>
        <fullName evidence="1">F-box associated beta-propeller type 3 domain-containing protein</fullName>
    </recommendedName>
</protein>
<accession>A0A6A4KWZ4</accession>
<sequence length="429" mass="48020">MAIDQGAEPKKVGNRPRVPILVERGLEIKGKDPVMLEVALVLEAEDIQCPISFNTTFSLKLVESVVEAMTLPSIAGAVLNGRAGRKNYKLVPCSKKKRTSGESSLPDELMFYILICIPAYVLYNSTRYVCRQWYKIIHGPLFCKEQLLRSSTGLLMQDPYTPHTGEFAEFGEMSATVTEINFMFPNRVLSTCNGLVLFRNPHDPSTLHVANPLMKQTVTVPPFKCHPDGSRISFACAYSKMEYKVLCTYGPDGGKHNCVMLTLGKDHAWKPINRQKLSDRGWSMVRDCPLSVGQFLYWADHKEKSVVALDVESELFIEFPSPAVWSFHSSILYAERERTLSCSVITYCRSLADIFVLSDPMTVAWVNKGDVLVLYISTPSGIDGYYFAFNVKTGNFFKVGSKLYSTLKGFCCGYTQSLESPTPTEVTIH</sequence>
<dbReference type="AlphaFoldDB" id="A0A6A4KWZ4"/>
<dbReference type="InterPro" id="IPR013187">
    <property type="entry name" value="F-box-assoc_dom_typ3"/>
</dbReference>
<dbReference type="EMBL" id="QEFC01003472">
    <property type="protein sequence ID" value="KAE9447911.1"/>
    <property type="molecule type" value="Genomic_DNA"/>
</dbReference>
<gene>
    <name evidence="2" type="ORF">C3L33_20189</name>
</gene>
<dbReference type="InterPro" id="IPR017451">
    <property type="entry name" value="F-box-assoc_interact_dom"/>
</dbReference>
<dbReference type="Gene3D" id="1.20.1280.50">
    <property type="match status" value="1"/>
</dbReference>
<evidence type="ECO:0000259" key="1">
    <source>
        <dbReference type="Pfam" id="PF08268"/>
    </source>
</evidence>
<dbReference type="NCBIfam" id="TIGR01640">
    <property type="entry name" value="F_box_assoc_1"/>
    <property type="match status" value="1"/>
</dbReference>
<dbReference type="SUPFAM" id="SSF81383">
    <property type="entry name" value="F-box domain"/>
    <property type="match status" value="1"/>
</dbReference>
<evidence type="ECO:0000313" key="3">
    <source>
        <dbReference type="Proteomes" id="UP000428333"/>
    </source>
</evidence>
<feature type="non-terminal residue" evidence="2">
    <location>
        <position position="1"/>
    </location>
</feature>
<dbReference type="PANTHER" id="PTHR31672:SF11">
    <property type="entry name" value="F-BOX PROTEIN CPR1-LIKE ISOFORM X2"/>
    <property type="match status" value="1"/>
</dbReference>
<dbReference type="Pfam" id="PF08268">
    <property type="entry name" value="FBA_3"/>
    <property type="match status" value="1"/>
</dbReference>
<dbReference type="InterPro" id="IPR036047">
    <property type="entry name" value="F-box-like_dom_sf"/>
</dbReference>
<name>A0A6A4KWZ4_9ERIC</name>
<comment type="caution">
    <text evidence="2">The sequence shown here is derived from an EMBL/GenBank/DDBJ whole genome shotgun (WGS) entry which is preliminary data.</text>
</comment>
<feature type="domain" description="F-box associated beta-propeller type 3" evidence="1">
    <location>
        <begin position="179"/>
        <end position="370"/>
    </location>
</feature>
<organism evidence="2 3">
    <name type="scientific">Rhododendron williamsianum</name>
    <dbReference type="NCBI Taxonomy" id="262921"/>
    <lineage>
        <taxon>Eukaryota</taxon>
        <taxon>Viridiplantae</taxon>
        <taxon>Streptophyta</taxon>
        <taxon>Embryophyta</taxon>
        <taxon>Tracheophyta</taxon>
        <taxon>Spermatophyta</taxon>
        <taxon>Magnoliopsida</taxon>
        <taxon>eudicotyledons</taxon>
        <taxon>Gunneridae</taxon>
        <taxon>Pentapetalae</taxon>
        <taxon>asterids</taxon>
        <taxon>Ericales</taxon>
        <taxon>Ericaceae</taxon>
        <taxon>Ericoideae</taxon>
        <taxon>Rhodoreae</taxon>
        <taxon>Rhododendron</taxon>
    </lineage>
</organism>
<dbReference type="InterPro" id="IPR050796">
    <property type="entry name" value="SCF_F-box_component"/>
</dbReference>
<reference evidence="2 3" key="1">
    <citation type="journal article" date="2019" name="Genome Biol. Evol.">
        <title>The Rhododendron genome and chromosomal organization provide insight into shared whole-genome duplications across the heath family (Ericaceae).</title>
        <authorList>
            <person name="Soza V.L."/>
            <person name="Lindsley D."/>
            <person name="Waalkes A."/>
            <person name="Ramage E."/>
            <person name="Patwardhan R.P."/>
            <person name="Burton J.N."/>
            <person name="Adey A."/>
            <person name="Kumar A."/>
            <person name="Qiu R."/>
            <person name="Shendure J."/>
            <person name="Hall B."/>
        </authorList>
    </citation>
    <scope>NUCLEOTIDE SEQUENCE [LARGE SCALE GENOMIC DNA]</scope>
    <source>
        <strain evidence="2">RSF 1966-606</strain>
    </source>
</reference>
<dbReference type="PANTHER" id="PTHR31672">
    <property type="entry name" value="BNACNNG10540D PROTEIN"/>
    <property type="match status" value="1"/>
</dbReference>
<evidence type="ECO:0000313" key="2">
    <source>
        <dbReference type="EMBL" id="KAE9447911.1"/>
    </source>
</evidence>
<dbReference type="OrthoDB" id="1918594at2759"/>
<keyword evidence="3" id="KW-1185">Reference proteome</keyword>